<name>A0A2K9BSA3_9MOLU</name>
<evidence type="ECO:0000313" key="3">
    <source>
        <dbReference type="Proteomes" id="UP000233419"/>
    </source>
</evidence>
<dbReference type="EMBL" id="CP025257">
    <property type="protein sequence ID" value="AUF83882.1"/>
    <property type="molecule type" value="Genomic_DNA"/>
</dbReference>
<dbReference type="Gene3D" id="3.10.180.10">
    <property type="entry name" value="2,3-Dihydroxybiphenyl 1,2-Dioxygenase, domain 1"/>
    <property type="match status" value="1"/>
</dbReference>
<dbReference type="Proteomes" id="UP000233419">
    <property type="component" value="Chromosome"/>
</dbReference>
<evidence type="ECO:0000313" key="2">
    <source>
        <dbReference type="EMBL" id="AUF83882.1"/>
    </source>
</evidence>
<dbReference type="RefSeq" id="WP_051591878.1">
    <property type="nucleotide sequence ID" value="NZ_CP025257.1"/>
</dbReference>
<gene>
    <name evidence="2" type="ORF">CXP39_03765</name>
</gene>
<evidence type="ECO:0000259" key="1">
    <source>
        <dbReference type="PROSITE" id="PS51819"/>
    </source>
</evidence>
<organism evidence="2 3">
    <name type="scientific">Mesoplasma syrphidae</name>
    <dbReference type="NCBI Taxonomy" id="225999"/>
    <lineage>
        <taxon>Bacteria</taxon>
        <taxon>Bacillati</taxon>
        <taxon>Mycoplasmatota</taxon>
        <taxon>Mollicutes</taxon>
        <taxon>Entomoplasmatales</taxon>
        <taxon>Entomoplasmataceae</taxon>
        <taxon>Mesoplasma</taxon>
    </lineage>
</organism>
<dbReference type="PROSITE" id="PS51819">
    <property type="entry name" value="VOC"/>
    <property type="match status" value="1"/>
</dbReference>
<accession>A0A2K9BSA3</accession>
<proteinExistence type="predicted"/>
<dbReference type="OrthoDB" id="5296884at2"/>
<dbReference type="KEGG" id="msyr:CXP39_03765"/>
<feature type="domain" description="VOC" evidence="1">
    <location>
        <begin position="2"/>
        <end position="120"/>
    </location>
</feature>
<dbReference type="InterPro" id="IPR029068">
    <property type="entry name" value="Glyas_Bleomycin-R_OHBP_Dase"/>
</dbReference>
<keyword evidence="3" id="KW-1185">Reference proteome</keyword>
<dbReference type="InterPro" id="IPR037523">
    <property type="entry name" value="VOC_core"/>
</dbReference>
<protein>
    <recommendedName>
        <fullName evidence="1">VOC domain-containing protein</fullName>
    </recommendedName>
</protein>
<dbReference type="SUPFAM" id="SSF54593">
    <property type="entry name" value="Glyoxalase/Bleomycin resistance protein/Dihydroxybiphenyl dioxygenase"/>
    <property type="match status" value="1"/>
</dbReference>
<reference evidence="2 3" key="1">
    <citation type="submission" date="2017-12" db="EMBL/GenBank/DDBJ databases">
        <title>Mesoplasma syrphidae YJS, Complete Genome.</title>
        <authorList>
            <person name="Knight T.F."/>
            <person name="Citino T."/>
            <person name="Rubinstein R."/>
            <person name="Neuschaefer Z."/>
        </authorList>
    </citation>
    <scope>NUCLEOTIDE SEQUENCE [LARGE SCALE GENOMIC DNA]</scope>
    <source>
        <strain evidence="2 3">YJS</strain>
    </source>
</reference>
<sequence length="128" mass="15142">MMLNHVEIYVNDLKEEHQFWSKILDLLELKILDTWKTGFSIGTSKSYISFNQSYTKSSHQFKRTNQGLNHICLLSFKDKNWILSELAKRNIKILYRNKVISEDTVFIENSWGLKIELLFVNESKKISP</sequence>
<dbReference type="AlphaFoldDB" id="A0A2K9BSA3"/>